<organism evidence="1 2">
    <name type="scientific">Halorubrum aquaticum</name>
    <dbReference type="NCBI Taxonomy" id="387340"/>
    <lineage>
        <taxon>Archaea</taxon>
        <taxon>Methanobacteriati</taxon>
        <taxon>Methanobacteriota</taxon>
        <taxon>Stenosarchaea group</taxon>
        <taxon>Halobacteria</taxon>
        <taxon>Halobacteriales</taxon>
        <taxon>Haloferacaceae</taxon>
        <taxon>Halorubrum</taxon>
    </lineage>
</organism>
<reference evidence="1 2" key="1">
    <citation type="submission" date="2016-10" db="EMBL/GenBank/DDBJ databases">
        <authorList>
            <person name="Varghese N."/>
            <person name="Submissions S."/>
        </authorList>
    </citation>
    <scope>NUCLEOTIDE SEQUENCE [LARGE SCALE GENOMIC DNA]</scope>
    <source>
        <strain evidence="1 2">CGMCC 1.6377</strain>
    </source>
</reference>
<evidence type="ECO:0000313" key="2">
    <source>
        <dbReference type="Proteomes" id="UP000323537"/>
    </source>
</evidence>
<dbReference type="OrthoDB" id="251973at2157"/>
<dbReference type="PROSITE" id="PS51318">
    <property type="entry name" value="TAT"/>
    <property type="match status" value="1"/>
</dbReference>
<evidence type="ECO:0000313" key="1">
    <source>
        <dbReference type="EMBL" id="SFH31865.1"/>
    </source>
</evidence>
<dbReference type="InterPro" id="IPR006311">
    <property type="entry name" value="TAT_signal"/>
</dbReference>
<dbReference type="Proteomes" id="UP000323537">
    <property type="component" value="Unassembled WGS sequence"/>
</dbReference>
<protein>
    <recommendedName>
        <fullName evidence="3">SipW-cognate class signal peptide</fullName>
    </recommendedName>
</protein>
<evidence type="ECO:0008006" key="3">
    <source>
        <dbReference type="Google" id="ProtNLM"/>
    </source>
</evidence>
<accession>A0A1I2Z2K7</accession>
<keyword evidence="2" id="KW-1185">Reference proteome</keyword>
<dbReference type="RefSeq" id="WP_149782944.1">
    <property type="nucleotide sequence ID" value="NZ_BAAADP010000001.1"/>
</dbReference>
<sequence>MSEDEEYSRRRLLRTLTGTGAVGAAGGAATGAYLSDWEPIGESLFRTGSFGLEIAAVPRDGTRDPPAISTDDFRNVTTVPIEFPEMEPGDTGVLRTGTRLCESPGWVRLRAESTNESGLASWLDVTLMRRPSCDGGGRELFVGTLAGLLDRYDEARVIGDGCHGCEPSCLDLEWKLDEEVPAAYAGMSLSCRFEFTAVQCRHIQNPEEP</sequence>
<name>A0A1I2Z2K7_9EURY</name>
<gene>
    <name evidence="1" type="ORF">SAMN04488066_101146</name>
</gene>
<dbReference type="EMBL" id="FOPZ01000001">
    <property type="protein sequence ID" value="SFH31865.1"/>
    <property type="molecule type" value="Genomic_DNA"/>
</dbReference>
<dbReference type="AlphaFoldDB" id="A0A1I2Z2K7"/>
<proteinExistence type="predicted"/>